<dbReference type="PANTHER" id="PTHR35275:SF1">
    <property type="entry name" value="OS07G0585900 PROTEIN"/>
    <property type="match status" value="1"/>
</dbReference>
<protein>
    <submittedName>
        <fullName evidence="3">ZCF37</fullName>
    </submittedName>
</protein>
<sequence>MLNPFICCGTLHQEDVVCNISPASTPRKSRRNNKDNKNPYSTRGLDKFSALLDDLEEKRQKIYSQMGSEDISLVRFVYSNSNDFVPVVVKVKHKNEKNNKSTKIKNKQMTQTSEVMDKTPMESTTAVNETNQPNSEAGMKAKKKESFSWKLIRLDKLRKPSYYLPLVVVLILVFLAVFGRSAAILCTCIAWYLVPTLKDSSRRRRSLKKKNYVRRVSEKKDYVRKLSEKMVSDGSSFP</sequence>
<evidence type="ECO:0000313" key="4">
    <source>
        <dbReference type="Proteomes" id="UP001163823"/>
    </source>
</evidence>
<feature type="compositionally biased region" description="Polar residues" evidence="1">
    <location>
        <begin position="121"/>
        <end position="135"/>
    </location>
</feature>
<accession>A0AAD7LHP8</accession>
<dbReference type="InterPro" id="IPR045880">
    <property type="entry name" value="ZCF37"/>
</dbReference>
<evidence type="ECO:0000256" key="2">
    <source>
        <dbReference type="SAM" id="Phobius"/>
    </source>
</evidence>
<organism evidence="3 4">
    <name type="scientific">Quillaja saponaria</name>
    <name type="common">Soap bark tree</name>
    <dbReference type="NCBI Taxonomy" id="32244"/>
    <lineage>
        <taxon>Eukaryota</taxon>
        <taxon>Viridiplantae</taxon>
        <taxon>Streptophyta</taxon>
        <taxon>Embryophyta</taxon>
        <taxon>Tracheophyta</taxon>
        <taxon>Spermatophyta</taxon>
        <taxon>Magnoliopsida</taxon>
        <taxon>eudicotyledons</taxon>
        <taxon>Gunneridae</taxon>
        <taxon>Pentapetalae</taxon>
        <taxon>rosids</taxon>
        <taxon>fabids</taxon>
        <taxon>Fabales</taxon>
        <taxon>Quillajaceae</taxon>
        <taxon>Quillaja</taxon>
    </lineage>
</organism>
<proteinExistence type="predicted"/>
<feature type="region of interest" description="Disordered" evidence="1">
    <location>
        <begin position="22"/>
        <end position="43"/>
    </location>
</feature>
<keyword evidence="2" id="KW-1133">Transmembrane helix</keyword>
<evidence type="ECO:0000313" key="3">
    <source>
        <dbReference type="EMBL" id="KAJ7958263.1"/>
    </source>
</evidence>
<dbReference type="KEGG" id="qsa:O6P43_019018"/>
<dbReference type="AlphaFoldDB" id="A0AAD7LHP8"/>
<keyword evidence="2" id="KW-0812">Transmembrane</keyword>
<name>A0AAD7LHP8_QUISA</name>
<dbReference type="EMBL" id="JARAOO010000008">
    <property type="protein sequence ID" value="KAJ7958263.1"/>
    <property type="molecule type" value="Genomic_DNA"/>
</dbReference>
<reference evidence="3" key="1">
    <citation type="journal article" date="2023" name="Science">
        <title>Elucidation of the pathway for biosynthesis of saponin adjuvants from the soapbark tree.</title>
        <authorList>
            <person name="Reed J."/>
            <person name="Orme A."/>
            <person name="El-Demerdash A."/>
            <person name="Owen C."/>
            <person name="Martin L.B.B."/>
            <person name="Misra R.C."/>
            <person name="Kikuchi S."/>
            <person name="Rejzek M."/>
            <person name="Martin A.C."/>
            <person name="Harkess A."/>
            <person name="Leebens-Mack J."/>
            <person name="Louveau T."/>
            <person name="Stephenson M.J."/>
            <person name="Osbourn A."/>
        </authorList>
    </citation>
    <scope>NUCLEOTIDE SEQUENCE</scope>
    <source>
        <strain evidence="3">S10</strain>
    </source>
</reference>
<comment type="caution">
    <text evidence="3">The sequence shown here is derived from an EMBL/GenBank/DDBJ whole genome shotgun (WGS) entry which is preliminary data.</text>
</comment>
<keyword evidence="4" id="KW-1185">Reference proteome</keyword>
<feature type="transmembrane region" description="Helical" evidence="2">
    <location>
        <begin position="162"/>
        <end position="194"/>
    </location>
</feature>
<gene>
    <name evidence="3" type="ORF">O6P43_019018</name>
</gene>
<keyword evidence="2" id="KW-0472">Membrane</keyword>
<dbReference type="PANTHER" id="PTHR35275">
    <property type="entry name" value="ZCF37"/>
    <property type="match status" value="1"/>
</dbReference>
<dbReference type="Proteomes" id="UP001163823">
    <property type="component" value="Chromosome 8"/>
</dbReference>
<evidence type="ECO:0000256" key="1">
    <source>
        <dbReference type="SAM" id="MobiDB-lite"/>
    </source>
</evidence>
<feature type="region of interest" description="Disordered" evidence="1">
    <location>
        <begin position="106"/>
        <end position="139"/>
    </location>
</feature>